<dbReference type="AlphaFoldDB" id="U1PMT7"/>
<evidence type="ECO:0000313" key="1">
    <source>
        <dbReference type="EMBL" id="ERH17500.1"/>
    </source>
</evidence>
<reference evidence="1 2" key="1">
    <citation type="submission" date="2013-06" db="EMBL/GenBank/DDBJ databases">
        <authorList>
            <person name="Weinstock G."/>
            <person name="Sodergren E."/>
            <person name="Lobos E.A."/>
            <person name="Fulton L."/>
            <person name="Fulton R."/>
            <person name="Courtney L."/>
            <person name="Fronick C."/>
            <person name="O'Laughlin M."/>
            <person name="Godfrey J."/>
            <person name="Wilson R.M."/>
            <person name="Miner T."/>
            <person name="Farmer C."/>
            <person name="Delehaunty K."/>
            <person name="Cordes M."/>
            <person name="Minx P."/>
            <person name="Tomlinson C."/>
            <person name="Chen J."/>
            <person name="Wollam A."/>
            <person name="Pepin K.H."/>
            <person name="Bhonagiri V."/>
            <person name="Zhang X."/>
            <person name="Warren W."/>
            <person name="Mitreva M."/>
            <person name="Mardis E.R."/>
            <person name="Wilson R.K."/>
        </authorList>
    </citation>
    <scope>NUCLEOTIDE SEQUENCE [LARGE SCALE GENOMIC DNA]</scope>
    <source>
        <strain evidence="1 2">F0510</strain>
    </source>
</reference>
<evidence type="ECO:0000313" key="2">
    <source>
        <dbReference type="Proteomes" id="UP000016498"/>
    </source>
</evidence>
<comment type="caution">
    <text evidence="1">The sequence shown here is derived from an EMBL/GenBank/DDBJ whole genome shotgun (WGS) entry which is preliminary data.</text>
</comment>
<sequence>MPPKVKTSPTVRMKRMKRMKTIGNPRGRIRRLRGCYELWR</sequence>
<dbReference type="Proteomes" id="UP000016498">
    <property type="component" value="Unassembled WGS sequence"/>
</dbReference>
<dbReference type="HOGENOM" id="CLU_3283568_0_0_11"/>
<proteinExistence type="predicted"/>
<dbReference type="EMBL" id="AWSD01000269">
    <property type="protein sequence ID" value="ERH17500.1"/>
    <property type="molecule type" value="Genomic_DNA"/>
</dbReference>
<name>U1PMT7_9ACTO</name>
<accession>U1PMT7</accession>
<organism evidence="1 2">
    <name type="scientific">Actinomyces johnsonii F0510</name>
    <dbReference type="NCBI Taxonomy" id="1227262"/>
    <lineage>
        <taxon>Bacteria</taxon>
        <taxon>Bacillati</taxon>
        <taxon>Actinomycetota</taxon>
        <taxon>Actinomycetes</taxon>
        <taxon>Actinomycetales</taxon>
        <taxon>Actinomycetaceae</taxon>
        <taxon>Actinomyces</taxon>
    </lineage>
</organism>
<protein>
    <submittedName>
        <fullName evidence="1">Uncharacterized protein</fullName>
    </submittedName>
</protein>
<gene>
    <name evidence="1" type="ORF">HMPREF1549_02399</name>
</gene>